<protein>
    <submittedName>
        <fullName evidence="3">Glycoside hydrolase family 55 protein</fullName>
    </submittedName>
</protein>
<dbReference type="FunFam" id="2.160.20.10:FF:000049">
    <property type="entry name" value="Putative exo-beta-1,3-glucanase"/>
    <property type="match status" value="1"/>
</dbReference>
<evidence type="ECO:0000256" key="1">
    <source>
        <dbReference type="SAM" id="SignalP"/>
    </source>
</evidence>
<dbReference type="EMBL" id="ML993580">
    <property type="protein sequence ID" value="KAF2172957.1"/>
    <property type="molecule type" value="Genomic_DNA"/>
</dbReference>
<dbReference type="InterPro" id="IPR039279">
    <property type="entry name" value="QRT3-like"/>
</dbReference>
<dbReference type="InterPro" id="IPR012334">
    <property type="entry name" value="Pectin_lyas_fold"/>
</dbReference>
<keyword evidence="1" id="KW-0732">Signal</keyword>
<dbReference type="Proteomes" id="UP000799537">
    <property type="component" value="Unassembled WGS sequence"/>
</dbReference>
<dbReference type="GeneID" id="54564524"/>
<keyword evidence="3" id="KW-0378">Hydrolase</keyword>
<proteinExistence type="predicted"/>
<sequence length="828" mass="88894">MQSLLKTFVCCSFLLQHVTAQQQYREPAPAYIIAPDPTEYQDWLPPTSYSFSFGNKNDSVTPWKPWHHPRPPHYPRPPVCGVQNPSPQREFWLSTFEGAREGISPFLVDGHDYKVFRNVKDYGATGDGHTDDTDAFNRAITDQSRMGGGKGAGGSTGQPALIYIPPGTYLISSSVQLFIDTQVIGDAINPPTIKASSQMRNNTVMIAGYDFGQPSTTNFYIGLRNVKLDTTGAAAGDTIYALNWAVSQATNLVNVDFVMPVDSQHIGIEMDGGDSGGGSGLFMGDLTFEGGLIGILFNNQQYAIKNVKIRNTRTGIAVKHAFVLNMQGIDCENVGICVDMGPIDVAGSINLIDSSCKTCGIVVNGTSSILLENISVRNSGPTLKVNGTACPIGDLTGKTYVQGHVYRDGAGRPSISSNETTPIARNGTFLPYTTRGSLTGSDGRYFTKKLPQYEEYPVSAFASVRDAGAKGDGVTDDTAAINAALASNADCKITYFPHGVYLVTDTIYVPPGSRIVGEVWSTITASGDHFADENNPQPLIQVGKPGEVGLCEITDMLFTVADILPGAILTEINMAGANQGDVSFHNTHYRIGGAADSLTETACQTESDPCKAAFLVMHLKKTSSTYIENAWLWSADHDLDGEYNQQIGTGRGMLIEATQGTWLHGLGSEHHTLYAVQFNDASNVFASLLQVETPYWQPTPRAPAPWTPDPAWNDPDFTGCNGNVSQCYMQWALRIIGEETHTLPLYGQGFWVFFNGPNYGACTGPDGVCQINIVDLEGLSRGDGVDLYNLNTKGVQNLVTIGGPGGEVAATQAGNPGSWGGVIAAYLV</sequence>
<dbReference type="CDD" id="cd23668">
    <property type="entry name" value="GH55_beta13glucanase-like"/>
    <property type="match status" value="1"/>
</dbReference>
<keyword evidence="4" id="KW-1185">Reference proteome</keyword>
<reference evidence="3" key="1">
    <citation type="journal article" date="2020" name="Stud. Mycol.">
        <title>101 Dothideomycetes genomes: a test case for predicting lifestyles and emergence of pathogens.</title>
        <authorList>
            <person name="Haridas S."/>
            <person name="Albert R."/>
            <person name="Binder M."/>
            <person name="Bloem J."/>
            <person name="Labutti K."/>
            <person name="Salamov A."/>
            <person name="Andreopoulos B."/>
            <person name="Baker S."/>
            <person name="Barry K."/>
            <person name="Bills G."/>
            <person name="Bluhm B."/>
            <person name="Cannon C."/>
            <person name="Castanera R."/>
            <person name="Culley D."/>
            <person name="Daum C."/>
            <person name="Ezra D."/>
            <person name="Gonzalez J."/>
            <person name="Henrissat B."/>
            <person name="Kuo A."/>
            <person name="Liang C."/>
            <person name="Lipzen A."/>
            <person name="Lutzoni F."/>
            <person name="Magnuson J."/>
            <person name="Mondo S."/>
            <person name="Nolan M."/>
            <person name="Ohm R."/>
            <person name="Pangilinan J."/>
            <person name="Park H.-J."/>
            <person name="Ramirez L."/>
            <person name="Alfaro M."/>
            <person name="Sun H."/>
            <person name="Tritt A."/>
            <person name="Yoshinaga Y."/>
            <person name="Zwiers L.-H."/>
            <person name="Turgeon B."/>
            <person name="Goodwin S."/>
            <person name="Spatafora J."/>
            <person name="Crous P."/>
            <person name="Grigoriev I."/>
        </authorList>
    </citation>
    <scope>NUCLEOTIDE SEQUENCE</scope>
    <source>
        <strain evidence="3">ATCC 36951</strain>
    </source>
</reference>
<evidence type="ECO:0000313" key="3">
    <source>
        <dbReference type="EMBL" id="KAF2172957.1"/>
    </source>
</evidence>
<dbReference type="PANTHER" id="PTHR33928:SF2">
    <property type="entry name" value="PECTATE LYASE SUPERFAMILY PROTEIN DOMAIN-CONTAINING PROTEIN-RELATED"/>
    <property type="match status" value="1"/>
</dbReference>
<dbReference type="SUPFAM" id="SSF51126">
    <property type="entry name" value="Pectin lyase-like"/>
    <property type="match status" value="2"/>
</dbReference>
<dbReference type="Pfam" id="PF12708">
    <property type="entry name" value="Pect-lyase_RHGA_epim"/>
    <property type="match status" value="2"/>
</dbReference>
<organism evidence="3 4">
    <name type="scientific">Zasmidium cellare ATCC 36951</name>
    <dbReference type="NCBI Taxonomy" id="1080233"/>
    <lineage>
        <taxon>Eukaryota</taxon>
        <taxon>Fungi</taxon>
        <taxon>Dikarya</taxon>
        <taxon>Ascomycota</taxon>
        <taxon>Pezizomycotina</taxon>
        <taxon>Dothideomycetes</taxon>
        <taxon>Dothideomycetidae</taxon>
        <taxon>Mycosphaerellales</taxon>
        <taxon>Mycosphaerellaceae</taxon>
        <taxon>Zasmidium</taxon>
    </lineage>
</organism>
<dbReference type="OrthoDB" id="1046782at2759"/>
<dbReference type="InterPro" id="IPR024535">
    <property type="entry name" value="RHGA/B-epi-like_pectate_lyase"/>
</dbReference>
<gene>
    <name evidence="3" type="ORF">M409DRAFT_49460</name>
</gene>
<dbReference type="AlphaFoldDB" id="A0A6A6D0G4"/>
<dbReference type="PANTHER" id="PTHR33928">
    <property type="entry name" value="POLYGALACTURONASE QRT3"/>
    <property type="match status" value="1"/>
</dbReference>
<feature type="chain" id="PRO_5025683800" evidence="1">
    <location>
        <begin position="21"/>
        <end position="828"/>
    </location>
</feature>
<dbReference type="GO" id="GO:0004650">
    <property type="term" value="F:polygalacturonase activity"/>
    <property type="evidence" value="ECO:0007669"/>
    <property type="project" value="InterPro"/>
</dbReference>
<feature type="domain" description="Rhamnogalacturonase A/B/Epimerase-like pectate lyase" evidence="2">
    <location>
        <begin position="461"/>
        <end position="526"/>
    </location>
</feature>
<feature type="domain" description="Rhamnogalacturonase A/B/Epimerase-like pectate lyase" evidence="2">
    <location>
        <begin position="116"/>
        <end position="334"/>
    </location>
</feature>
<name>A0A6A6D0G4_ZASCE</name>
<feature type="signal peptide" evidence="1">
    <location>
        <begin position="1"/>
        <end position="20"/>
    </location>
</feature>
<dbReference type="Gene3D" id="2.160.20.10">
    <property type="entry name" value="Single-stranded right-handed beta-helix, Pectin lyase-like"/>
    <property type="match status" value="2"/>
</dbReference>
<evidence type="ECO:0000259" key="2">
    <source>
        <dbReference type="Pfam" id="PF12708"/>
    </source>
</evidence>
<accession>A0A6A6D0G4</accession>
<evidence type="ECO:0000313" key="4">
    <source>
        <dbReference type="Proteomes" id="UP000799537"/>
    </source>
</evidence>
<dbReference type="InterPro" id="IPR011050">
    <property type="entry name" value="Pectin_lyase_fold/virulence"/>
</dbReference>
<dbReference type="RefSeq" id="XP_033673846.1">
    <property type="nucleotide sequence ID" value="XM_033811252.1"/>
</dbReference>